<dbReference type="RefSeq" id="WP_112991361.1">
    <property type="nucleotide sequence ID" value="NZ_PTLZ01000001.1"/>
</dbReference>
<accession>A0A4R6GI26</accession>
<keyword evidence="3" id="KW-1185">Reference proteome</keyword>
<name>A0A4R6GI26_9BURK</name>
<organism evidence="2 3">
    <name type="scientific">Herminiimonas fonticola</name>
    <dbReference type="NCBI Taxonomy" id="303380"/>
    <lineage>
        <taxon>Bacteria</taxon>
        <taxon>Pseudomonadati</taxon>
        <taxon>Pseudomonadota</taxon>
        <taxon>Betaproteobacteria</taxon>
        <taxon>Burkholderiales</taxon>
        <taxon>Oxalobacteraceae</taxon>
        <taxon>Herminiimonas</taxon>
    </lineage>
</organism>
<evidence type="ECO:0000313" key="3">
    <source>
        <dbReference type="Proteomes" id="UP000294737"/>
    </source>
</evidence>
<feature type="chain" id="PRO_5020923756" evidence="1">
    <location>
        <begin position="20"/>
        <end position="150"/>
    </location>
</feature>
<gene>
    <name evidence="2" type="ORF">EV677_1203</name>
</gene>
<comment type="caution">
    <text evidence="2">The sequence shown here is derived from an EMBL/GenBank/DDBJ whole genome shotgun (WGS) entry which is preliminary data.</text>
</comment>
<protein>
    <submittedName>
        <fullName evidence="2">PliI/PliC-like inhibitor of I-type lysozyme</fullName>
    </submittedName>
</protein>
<evidence type="ECO:0000256" key="1">
    <source>
        <dbReference type="SAM" id="SignalP"/>
    </source>
</evidence>
<dbReference type="OrthoDB" id="8455654at2"/>
<sequence length="150" mass="16499">MNKLVLFFLSAVLSTATLAAGHERIVKTEVLPQTKGMLVAAEGDLEPRSIGSYSLRLYAKNDPAYPYDNFISGVVRLRNGTLEGIKFADLDHDGKPEIIVTIRYVGSGSFVTVDAFRFRNKSLQLLTSIAGMDAKKDAIKALKNKLNSRH</sequence>
<proteinExistence type="predicted"/>
<dbReference type="CDD" id="cd09632">
    <property type="entry name" value="PliI_like"/>
    <property type="match status" value="1"/>
</dbReference>
<dbReference type="AlphaFoldDB" id="A0A4R6GI26"/>
<dbReference type="Gene3D" id="2.40.128.460">
    <property type="entry name" value="Periplasmic lysozyme inhibitor of I-type lysozyme"/>
    <property type="match status" value="1"/>
</dbReference>
<feature type="signal peptide" evidence="1">
    <location>
        <begin position="1"/>
        <end position="19"/>
    </location>
</feature>
<dbReference type="Proteomes" id="UP000294737">
    <property type="component" value="Unassembled WGS sequence"/>
</dbReference>
<dbReference type="InterPro" id="IPR031948">
    <property type="entry name" value="PliI"/>
</dbReference>
<dbReference type="Pfam" id="PF16743">
    <property type="entry name" value="PliI"/>
    <property type="match status" value="1"/>
</dbReference>
<keyword evidence="1" id="KW-0732">Signal</keyword>
<evidence type="ECO:0000313" key="2">
    <source>
        <dbReference type="EMBL" id="TDN94651.1"/>
    </source>
</evidence>
<reference evidence="2 3" key="1">
    <citation type="submission" date="2019-03" db="EMBL/GenBank/DDBJ databases">
        <title>Genomic Encyclopedia of Type Strains, Phase IV (KMG-IV): sequencing the most valuable type-strain genomes for metagenomic binning, comparative biology and taxonomic classification.</title>
        <authorList>
            <person name="Goeker M."/>
        </authorList>
    </citation>
    <scope>NUCLEOTIDE SEQUENCE [LARGE SCALE GENOMIC DNA]</scope>
    <source>
        <strain evidence="2 3">DSM 18555</strain>
    </source>
</reference>
<dbReference type="InterPro" id="IPR038643">
    <property type="entry name" value="PliI_sf"/>
</dbReference>
<dbReference type="EMBL" id="SNWF01000004">
    <property type="protein sequence ID" value="TDN94651.1"/>
    <property type="molecule type" value="Genomic_DNA"/>
</dbReference>